<feature type="region of interest" description="Disordered" evidence="1">
    <location>
        <begin position="140"/>
        <end position="165"/>
    </location>
</feature>
<gene>
    <name evidence="2" type="primary">ata14</name>
</gene>
<dbReference type="EMBL" id="X84374">
    <property type="protein sequence ID" value="CAD62187.1"/>
    <property type="molecule type" value="Genomic_DNA"/>
</dbReference>
<organism evidence="2">
    <name type="scientific">Saccharothrix mutabilis subsp. capreolus</name>
    <name type="common">Streptomyces capreolus</name>
    <dbReference type="NCBI Taxonomy" id="66854"/>
    <lineage>
        <taxon>Bacteria</taxon>
        <taxon>Bacillati</taxon>
        <taxon>Actinomycetota</taxon>
        <taxon>Actinomycetes</taxon>
        <taxon>Pseudonocardiales</taxon>
        <taxon>Pseudonocardiaceae</taxon>
        <taxon>Saccharothrix</taxon>
    </lineage>
</organism>
<proteinExistence type="predicted"/>
<dbReference type="AlphaFoldDB" id="Q83W24"/>
<evidence type="ECO:0000256" key="1">
    <source>
        <dbReference type="SAM" id="MobiDB-lite"/>
    </source>
</evidence>
<dbReference type="SUPFAM" id="SSF53756">
    <property type="entry name" value="UDP-Glycosyltransferase/glycogen phosphorylase"/>
    <property type="match status" value="1"/>
</dbReference>
<protein>
    <submittedName>
        <fullName evidence="2">Ata14 protein</fullName>
    </submittedName>
</protein>
<name>Q83W24_STRMP</name>
<reference evidence="2" key="4">
    <citation type="submission" date="2002-03" db="EMBL/GenBank/DDBJ databases">
        <title>Cloning and heterologous expression of the antibiotic A201A biosynthetic gene cluster.</title>
        <authorList>
            <person name="Sanz E."/>
            <person name="Saugar I."/>
            <person name="Jimenez A."/>
        </authorList>
    </citation>
    <scope>NUCLEOTIDE SEQUENCE</scope>
    <source>
        <strain evidence="2">NRRL3817</strain>
    </source>
</reference>
<accession>Q83W24</accession>
<dbReference type="Gene3D" id="3.40.50.2000">
    <property type="entry name" value="Glycogen Phosphorylase B"/>
    <property type="match status" value="2"/>
</dbReference>
<reference evidence="2" key="2">
    <citation type="journal article" date="1997" name="Eur. J. Biochem.">
        <title>The aminonucleoside antibiotic A201A is inactivated by a phosphotransferase activity from Streptomyces capreolus NRRL 3817, the producing organism. Isolation and molecular characterization of the relevant encoding gene and its DNA flanking regions.</title>
        <authorList>
            <person name="Barrasa M.I."/>
            <person name="Tercero J.A."/>
            <person name="Jimenez A."/>
        </authorList>
    </citation>
    <scope>NUCLEOTIDE SEQUENCE</scope>
    <source>
        <strain evidence="2">NRRL3817</strain>
    </source>
</reference>
<reference evidence="2" key="1">
    <citation type="journal article" date="1995" name="Eur. J. Biochem.">
        <title>The ard1 gene from Streptomyces capreolus encodes a polypeptide of the ABC-transporters superfamily which confers resistance to the aminonucleoside antibiotic A201A.</title>
        <authorList>
            <person name="Barrasa M.I."/>
            <person name="Tercero J.A."/>
            <person name="Lacalle R.A."/>
            <person name="Jimenez A."/>
        </authorList>
    </citation>
    <scope>NUCLEOTIDE SEQUENCE</scope>
    <source>
        <strain evidence="2">NRRL3817</strain>
    </source>
</reference>
<sequence length="334" mass="34754">MMDLVWLGDDARAGSPAAPGWLLAAGLARRGHRVFWVQRDHRDAPRPVEGVRMCPFPYDEREWPVGEGLYWGLVRLLGRETPADAVIAAGGPDLPLAAGAALADRGMRSPVLWWPAGGVAPGWARDLVERSPVPVTVLDGACGTSPTGPPVPVPVPARRTATRSRGDGPLRLTLGALGTPADAVGRALPAVAALARREPGGVVLRFLTMPGRDRLWEAVAATAGLPCARETVTLWGPGFDGDGLWRALEETDRYVSLGSGLDLGAAAAALAGVPVLTPRPGPPGGATCALGTGFGDPDELIGLLAADPQGTDIGHLREVHTGEALLEAWEKVLS</sequence>
<reference evidence="2" key="3">
    <citation type="journal article" date="2002" name="Eur. J. Biochem.">
        <title>Identification of a set of genes involved in the biosynthesis of the aminonucleoside moiety of antibiotic A201A from Streptomyces capreolus.</title>
        <authorList>
            <person name="Saugar I."/>
            <person name="Sanz E."/>
            <person name="Rubio M.A."/>
            <person name="Espinosa J.C."/>
            <person name="Jimenez A."/>
        </authorList>
    </citation>
    <scope>NUCLEOTIDE SEQUENCE</scope>
    <source>
        <strain evidence="2">NRRL3817</strain>
    </source>
</reference>
<reference evidence="2" key="5">
    <citation type="submission" date="2003-01" db="EMBL/GenBank/DDBJ databases">
        <authorList>
            <person name="Saugar I."/>
        </authorList>
    </citation>
    <scope>NUCLEOTIDE SEQUENCE</scope>
    <source>
        <strain evidence="2">NRRL3817</strain>
    </source>
</reference>
<evidence type="ECO:0000313" key="2">
    <source>
        <dbReference type="EMBL" id="CAD62187.1"/>
    </source>
</evidence>